<dbReference type="Proteomes" id="UP001500920">
    <property type="component" value="Unassembled WGS sequence"/>
</dbReference>
<reference evidence="2" key="1">
    <citation type="journal article" date="2019" name="Int. J. Syst. Evol. Microbiol.">
        <title>The Global Catalogue of Microorganisms (GCM) 10K type strain sequencing project: providing services to taxonomists for standard genome sequencing and annotation.</title>
        <authorList>
            <consortium name="The Broad Institute Genomics Platform"/>
            <consortium name="The Broad Institute Genome Sequencing Center for Infectious Disease"/>
            <person name="Wu L."/>
            <person name="Ma J."/>
        </authorList>
    </citation>
    <scope>NUCLEOTIDE SEQUENCE [LARGE SCALE GENOMIC DNA]</scope>
    <source>
        <strain evidence="2">JCM 16981</strain>
    </source>
</reference>
<name>A0ABP7E8U0_9STAP</name>
<protein>
    <submittedName>
        <fullName evidence="1">Uncharacterized protein</fullName>
    </submittedName>
</protein>
<evidence type="ECO:0000313" key="2">
    <source>
        <dbReference type="Proteomes" id="UP001500920"/>
    </source>
</evidence>
<gene>
    <name evidence="1" type="ORF">GCM10022378_02000</name>
</gene>
<dbReference type="RefSeq" id="WP_344700757.1">
    <property type="nucleotide sequence ID" value="NZ_BAABCK010000009.1"/>
</dbReference>
<keyword evidence="2" id="KW-1185">Reference proteome</keyword>
<dbReference type="EMBL" id="BAABCK010000009">
    <property type="protein sequence ID" value="GAA3715107.1"/>
    <property type="molecule type" value="Genomic_DNA"/>
</dbReference>
<sequence>MRKVYVEELSKESKEIFILLANEQGINKEDIENGLDSKISDLEDMEQHLGFRVCENNECREIFNAGFLTEDDNTFCSEKCAEKTISEIVPEDYGEYIFYTDWHSEMSYEDYLYYFR</sequence>
<organism evidence="1 2">
    <name type="scientific">Salinicoccus jeotgali</name>
    <dbReference type="NCBI Taxonomy" id="381634"/>
    <lineage>
        <taxon>Bacteria</taxon>
        <taxon>Bacillati</taxon>
        <taxon>Bacillota</taxon>
        <taxon>Bacilli</taxon>
        <taxon>Bacillales</taxon>
        <taxon>Staphylococcaceae</taxon>
        <taxon>Salinicoccus</taxon>
    </lineage>
</organism>
<accession>A0ABP7E8U0</accession>
<evidence type="ECO:0000313" key="1">
    <source>
        <dbReference type="EMBL" id="GAA3715107.1"/>
    </source>
</evidence>
<comment type="caution">
    <text evidence="1">The sequence shown here is derived from an EMBL/GenBank/DDBJ whole genome shotgun (WGS) entry which is preliminary data.</text>
</comment>
<proteinExistence type="predicted"/>